<protein>
    <submittedName>
        <fullName evidence="1">Monosaccharide ABC transporter substrate-binding protein, CUT2 family (TC 3.A.1.2.-)</fullName>
    </submittedName>
</protein>
<dbReference type="EMBL" id="CYHG01000015">
    <property type="protein sequence ID" value="CUB06145.1"/>
    <property type="molecule type" value="Genomic_DNA"/>
</dbReference>
<evidence type="ECO:0000313" key="2">
    <source>
        <dbReference type="Proteomes" id="UP000182769"/>
    </source>
</evidence>
<sequence>MSLSLKDLYRIMLLFRFFVATLFAMVFMSPSWAYNYGQSAFSLQRYLDANPNQQPLIEQLSVRVHSQPIPMSTSQSTTQKIAVVLRGSADLPSNQAWIVAFKRRMQELNIDFRLDVFHVEGEADISLTLRTYKRIEAANFDYLIVDGVDGYNRPLLEGILKHGEIKVLLLNAMAPFDAWRLHPPLMYIGIDSVKMIHRLASYLERVLPAKSVVDIISTKEASLNQRYCQIFVNEWNFLGRTARFSYQVADQAESAYHAATEVLDRSVDTLMAHFIFSCTPNIAQGVAQAISERGASTATTNAWLGQESISKASQDGIVMVTVLEMKDNVAIATAEAIKGDIESRLLPRIYMESSLMLTPEMDEQTRQMTFQQATPYSSALWPR</sequence>
<reference evidence="2" key="1">
    <citation type="submission" date="2015-08" db="EMBL/GenBank/DDBJ databases">
        <authorList>
            <person name="Varghese N."/>
        </authorList>
    </citation>
    <scope>NUCLEOTIDE SEQUENCE [LARGE SCALE GENOMIC DNA]</scope>
    <source>
        <strain evidence="2">JCM 18476</strain>
    </source>
</reference>
<name>A0A0K6ISR5_9GAMM</name>
<dbReference type="Proteomes" id="UP000182769">
    <property type="component" value="Unassembled WGS sequence"/>
</dbReference>
<evidence type="ECO:0000313" key="1">
    <source>
        <dbReference type="EMBL" id="CUB06145.1"/>
    </source>
</evidence>
<proteinExistence type="predicted"/>
<dbReference type="Gene3D" id="3.40.50.2300">
    <property type="match status" value="2"/>
</dbReference>
<dbReference type="STRING" id="1137284.GCA_001418205_03420"/>
<dbReference type="SUPFAM" id="SSF53822">
    <property type="entry name" value="Periplasmic binding protein-like I"/>
    <property type="match status" value="1"/>
</dbReference>
<organism evidence="1 2">
    <name type="scientific">Marinomonas fungiae</name>
    <dbReference type="NCBI Taxonomy" id="1137284"/>
    <lineage>
        <taxon>Bacteria</taxon>
        <taxon>Pseudomonadati</taxon>
        <taxon>Pseudomonadota</taxon>
        <taxon>Gammaproteobacteria</taxon>
        <taxon>Oceanospirillales</taxon>
        <taxon>Oceanospirillaceae</taxon>
        <taxon>Marinomonas</taxon>
    </lineage>
</organism>
<dbReference type="InterPro" id="IPR028082">
    <property type="entry name" value="Peripla_BP_I"/>
</dbReference>
<keyword evidence="2" id="KW-1185">Reference proteome</keyword>
<dbReference type="AlphaFoldDB" id="A0A0K6ISR5"/>
<gene>
    <name evidence="1" type="ORF">Ga0061065_11561</name>
</gene>
<accession>A0A0K6ISR5</accession>